<sequence length="78" mass="9343">MCVPMQPRLNPKKLLLSKWTAIQPQQKEKHFIVTQIANDSTPIDERDLVTLEAVYTRRSYRVDWHTLLDITQWQQGWH</sequence>
<keyword evidence="2" id="KW-1185">Reference proteome</keyword>
<gene>
    <name evidence="1" type="ORF">C8N29_10396</name>
</gene>
<dbReference type="AlphaFoldDB" id="A0A2T5J1W8"/>
<comment type="caution">
    <text evidence="1">The sequence shown here is derived from an EMBL/GenBank/DDBJ whole genome shotgun (WGS) entry which is preliminary data.</text>
</comment>
<dbReference type="InterPro" id="IPR012663">
    <property type="entry name" value="CHP02450_Tryp"/>
</dbReference>
<proteinExistence type="predicted"/>
<dbReference type="Pfam" id="PF09493">
    <property type="entry name" value="DUF2389"/>
    <property type="match status" value="1"/>
</dbReference>
<protein>
    <recommendedName>
        <fullName evidence="3">TIGR02450 family Trp-rich protein</fullName>
    </recommendedName>
</protein>
<reference evidence="1 2" key="1">
    <citation type="submission" date="2018-04" db="EMBL/GenBank/DDBJ databases">
        <title>Genomic Encyclopedia of Archaeal and Bacterial Type Strains, Phase II (KMG-II): from individual species to whole genera.</title>
        <authorList>
            <person name="Goeker M."/>
        </authorList>
    </citation>
    <scope>NUCLEOTIDE SEQUENCE [LARGE SCALE GENOMIC DNA]</scope>
    <source>
        <strain evidence="1 2">DSM 5822</strain>
    </source>
</reference>
<name>A0A2T5J1W8_9GAMM</name>
<evidence type="ECO:0008006" key="3">
    <source>
        <dbReference type="Google" id="ProtNLM"/>
    </source>
</evidence>
<dbReference type="Proteomes" id="UP000244223">
    <property type="component" value="Unassembled WGS sequence"/>
</dbReference>
<organism evidence="1 2">
    <name type="scientific">Agitococcus lubricus</name>
    <dbReference type="NCBI Taxonomy" id="1077255"/>
    <lineage>
        <taxon>Bacteria</taxon>
        <taxon>Pseudomonadati</taxon>
        <taxon>Pseudomonadota</taxon>
        <taxon>Gammaproteobacteria</taxon>
        <taxon>Moraxellales</taxon>
        <taxon>Moraxellaceae</taxon>
        <taxon>Agitococcus</taxon>
    </lineage>
</organism>
<dbReference type="EMBL" id="QAON01000003">
    <property type="protein sequence ID" value="PTQ90343.1"/>
    <property type="molecule type" value="Genomic_DNA"/>
</dbReference>
<accession>A0A2T5J1W8</accession>
<evidence type="ECO:0000313" key="2">
    <source>
        <dbReference type="Proteomes" id="UP000244223"/>
    </source>
</evidence>
<dbReference type="NCBIfam" id="TIGR02450">
    <property type="entry name" value="TIGR02450 family Trp-rich protein"/>
    <property type="match status" value="1"/>
</dbReference>
<evidence type="ECO:0000313" key="1">
    <source>
        <dbReference type="EMBL" id="PTQ90343.1"/>
    </source>
</evidence>